<evidence type="ECO:0000313" key="3">
    <source>
        <dbReference type="EMBL" id="QBD75767.1"/>
    </source>
</evidence>
<dbReference type="OrthoDB" id="9786557at2"/>
<proteinExistence type="inferred from homology"/>
<dbReference type="RefSeq" id="WP_129886364.1">
    <property type="nucleotide sequence ID" value="NZ_CP035758.1"/>
</dbReference>
<evidence type="ECO:0000313" key="4">
    <source>
        <dbReference type="Proteomes" id="UP000290365"/>
    </source>
</evidence>
<dbReference type="CDD" id="cd08895">
    <property type="entry name" value="SRPBCC_CalC_Aha1-like_2"/>
    <property type="match status" value="1"/>
</dbReference>
<dbReference type="Proteomes" id="UP000290365">
    <property type="component" value="Chromosome"/>
</dbReference>
<keyword evidence="4" id="KW-1185">Reference proteome</keyword>
<dbReference type="AlphaFoldDB" id="A0A4P6JKP6"/>
<dbReference type="Gene3D" id="3.30.530.20">
    <property type="match status" value="1"/>
</dbReference>
<organism evidence="3 4">
    <name type="scientific">Ktedonosporobacter rubrisoli</name>
    <dbReference type="NCBI Taxonomy" id="2509675"/>
    <lineage>
        <taxon>Bacteria</taxon>
        <taxon>Bacillati</taxon>
        <taxon>Chloroflexota</taxon>
        <taxon>Ktedonobacteria</taxon>
        <taxon>Ktedonobacterales</taxon>
        <taxon>Ktedonosporobacteraceae</taxon>
        <taxon>Ktedonosporobacter</taxon>
    </lineage>
</organism>
<dbReference type="SUPFAM" id="SSF55961">
    <property type="entry name" value="Bet v1-like"/>
    <property type="match status" value="1"/>
</dbReference>
<dbReference type="InterPro" id="IPR013538">
    <property type="entry name" value="ASHA1/2-like_C"/>
</dbReference>
<name>A0A4P6JKP6_KTERU</name>
<protein>
    <submittedName>
        <fullName evidence="3">ATPase</fullName>
    </submittedName>
</protein>
<sequence length="158" mass="17849">MTNADSHASTRNEKFIKATPEALYRAFTDPSALAIWFAPGDMTGKVDHFDYRVGGGYQMSLYYPSTEITMRGKSAEREDRYTARFVELTPPERIVEAITFDTTNPDFSGEMSMEVTFEARNEGTNVSILFKNIPPGIRPEDNETGTQLTLEKLARYVE</sequence>
<reference evidence="3 4" key="1">
    <citation type="submission" date="2019-01" db="EMBL/GenBank/DDBJ databases">
        <title>Ktedonosporobacter rubrisoli SCAWS-G2.</title>
        <authorList>
            <person name="Huang Y."/>
            <person name="Yan B."/>
        </authorList>
    </citation>
    <scope>NUCLEOTIDE SEQUENCE [LARGE SCALE GENOMIC DNA]</scope>
    <source>
        <strain evidence="3 4">SCAWS-G2</strain>
    </source>
</reference>
<dbReference type="InterPro" id="IPR023393">
    <property type="entry name" value="START-like_dom_sf"/>
</dbReference>
<comment type="similarity">
    <text evidence="1">Belongs to the AHA1 family.</text>
</comment>
<dbReference type="Pfam" id="PF08327">
    <property type="entry name" value="AHSA1"/>
    <property type="match status" value="1"/>
</dbReference>
<accession>A0A4P6JKP6</accession>
<gene>
    <name evidence="3" type="ORF">EPA93_07010</name>
</gene>
<dbReference type="EMBL" id="CP035758">
    <property type="protein sequence ID" value="QBD75767.1"/>
    <property type="molecule type" value="Genomic_DNA"/>
</dbReference>
<dbReference type="KEGG" id="kbs:EPA93_07010"/>
<evidence type="ECO:0000256" key="1">
    <source>
        <dbReference type="ARBA" id="ARBA00006817"/>
    </source>
</evidence>
<evidence type="ECO:0000259" key="2">
    <source>
        <dbReference type="Pfam" id="PF08327"/>
    </source>
</evidence>
<feature type="domain" description="Activator of Hsp90 ATPase homologue 1/2-like C-terminal" evidence="2">
    <location>
        <begin position="17"/>
        <end position="158"/>
    </location>
</feature>